<keyword evidence="2" id="KW-1185">Reference proteome</keyword>
<sequence>MADLAVGLAKSVVEGALTKAQSAIEEDSRLRQSAQRDLVFITGEFQMMQSFLKLADDERARNIVVRTWVRQIRELAYDVEDCIEFVLHLDKKSQWWRRLLPSFVAAARQPLDEAIAEIRQLKARVEDVSSRNARYSLISDSGSKPVVLQQQPPAAARAAMGAAAFSMLVEATDIAKRQHGDLTQLITKKDDGLQVISVWGTGGDLGTLSIIRKAYEDPEISQNFSYRAWVKLTHPFNPLEFIRSLMVQFYANSCTEPGPSNRVGVLKMMGATQQDLETFMEELDFKKYIIVLEDVSTIVDWDAIRMLIPDSKKGSCIIVSAQQSEIATVCVGYTYQVLELKQFSTDHSVYAFREGSQGDGDNAEEMSAEHEMRHDTIDISKNSAATDWMVKNPITGRELEMNELQAYTTDARFNYYKVISVWGIAGVGKSALIRNLFCYIICNTRLFQKYGWVDISHPFNLRDFSRSLLLDFDSESFEGMETAPRRNIRMKNPIQECRDLLEQYHCLVIIDDLQSTEEWESIKAALLSRSSKSVIIAITTEASIATSCADKEELVFNVKGLQADATFSLFHQEVQRKNKYSPLKDLREEEASKLNELILKCGGLPEVIVAIAGVLAKKTVTLMDTVGSTNDRLMHTLETNPEYESLTGLFGWMYSYFRSCPDSLKPCIFYMSLFPQGQSVRRRRVVRRWVAEGYSRDSEDKSAEQNGEKFFSNLLDLSIIQHPPQLVTATSGDRRMISWCSVNGFIREYIVSRRMEENLVFELEGSCDITTQRTGRHLIIRESWDRDKIVFETMDFSKLRSLTVFGRWKQFLVSESMKLLRVLDLEDSSGVHDADLEQILKLLRRLKFLSLRGCLEIQHLPSSLGDLRQLQTLDIRHTSIVKLPGSITKLQKLQYMRAGTSVKAHESSTPRVSVPKLDRRRCQDGVMVPGRINKLTALHTLGVVNISTSGGSSILKELEYLTQLRKLGVSGINRRNSVKFSSAISGHVHLESLSVQLDKDSGIVLPSKTLQSLKLHGPVERLPVLNISELSKLTKLDLEMALLTEDDIKLMDSLPKLCTLRIKLLQDCRLKFHITDSGSGLELPSYQKVKVLEIASGSSLDVTFGANTMRSLELLKAQCSNWSSVMFSGLENPTELKVVFLKGCCGDELKGEVERQLSQHPKKPVLKVQEAPLTS</sequence>
<dbReference type="Proteomes" id="UP001732700">
    <property type="component" value="Chromosome 7C"/>
</dbReference>
<accession>A0ACD6A4Q2</accession>
<evidence type="ECO:0000313" key="2">
    <source>
        <dbReference type="Proteomes" id="UP001732700"/>
    </source>
</evidence>
<dbReference type="EnsemblPlants" id="AVESA.00010b.r2.7CG0688530.1">
    <property type="protein sequence ID" value="AVESA.00010b.r2.7CG0688530.1.CDS"/>
    <property type="gene ID" value="AVESA.00010b.r2.7CG0688530"/>
</dbReference>
<evidence type="ECO:0000313" key="1">
    <source>
        <dbReference type="EnsemblPlants" id="AVESA.00010b.r2.7CG0688530.1.CDS"/>
    </source>
</evidence>
<organism evidence="1 2">
    <name type="scientific">Avena sativa</name>
    <name type="common">Oat</name>
    <dbReference type="NCBI Taxonomy" id="4498"/>
    <lineage>
        <taxon>Eukaryota</taxon>
        <taxon>Viridiplantae</taxon>
        <taxon>Streptophyta</taxon>
        <taxon>Embryophyta</taxon>
        <taxon>Tracheophyta</taxon>
        <taxon>Spermatophyta</taxon>
        <taxon>Magnoliopsida</taxon>
        <taxon>Liliopsida</taxon>
        <taxon>Poales</taxon>
        <taxon>Poaceae</taxon>
        <taxon>BOP clade</taxon>
        <taxon>Pooideae</taxon>
        <taxon>Poodae</taxon>
        <taxon>Poeae</taxon>
        <taxon>Poeae Chloroplast Group 1 (Aveneae type)</taxon>
        <taxon>Aveninae</taxon>
        <taxon>Avena</taxon>
    </lineage>
</organism>
<reference evidence="1" key="1">
    <citation type="submission" date="2021-05" db="EMBL/GenBank/DDBJ databases">
        <authorList>
            <person name="Scholz U."/>
            <person name="Mascher M."/>
            <person name="Fiebig A."/>
        </authorList>
    </citation>
    <scope>NUCLEOTIDE SEQUENCE [LARGE SCALE GENOMIC DNA]</scope>
</reference>
<reference evidence="1" key="2">
    <citation type="submission" date="2025-09" db="UniProtKB">
        <authorList>
            <consortium name="EnsemblPlants"/>
        </authorList>
    </citation>
    <scope>IDENTIFICATION</scope>
</reference>
<protein>
    <submittedName>
        <fullName evidence="1">Uncharacterized protein</fullName>
    </submittedName>
</protein>
<name>A0ACD6A4Q2_AVESA</name>
<proteinExistence type="predicted"/>